<evidence type="ECO:0000256" key="5">
    <source>
        <dbReference type="ARBA" id="ARBA00037941"/>
    </source>
</evidence>
<comment type="similarity">
    <text evidence="5">Belongs to the L2HGDH family.</text>
</comment>
<dbReference type="Gene3D" id="3.50.50.60">
    <property type="entry name" value="FAD/NAD(P)-binding domain"/>
    <property type="match status" value="1"/>
</dbReference>
<dbReference type="PANTHER" id="PTHR43104:SF4">
    <property type="entry name" value="L-2-HYDROXYGLUTARATE DEHYDROGENASE, MITOCHONDRIAL"/>
    <property type="match status" value="1"/>
</dbReference>
<evidence type="ECO:0000256" key="1">
    <source>
        <dbReference type="ARBA" id="ARBA00001974"/>
    </source>
</evidence>
<dbReference type="Proteomes" id="UP000585327">
    <property type="component" value="Unassembled WGS sequence"/>
</dbReference>
<dbReference type="PANTHER" id="PTHR43104">
    <property type="entry name" value="L-2-HYDROXYGLUTARATE DEHYDROGENASE, MITOCHONDRIAL"/>
    <property type="match status" value="1"/>
</dbReference>
<organism evidence="7 8">
    <name type="scientific">SAR86 cluster bacterium</name>
    <dbReference type="NCBI Taxonomy" id="2030880"/>
    <lineage>
        <taxon>Bacteria</taxon>
        <taxon>Pseudomonadati</taxon>
        <taxon>Pseudomonadota</taxon>
        <taxon>Gammaproteobacteria</taxon>
        <taxon>SAR86 cluster</taxon>
    </lineage>
</organism>
<dbReference type="SUPFAM" id="SSF51905">
    <property type="entry name" value="FAD/NAD(P)-binding domain"/>
    <property type="match status" value="1"/>
</dbReference>
<evidence type="ECO:0000313" key="8">
    <source>
        <dbReference type="Proteomes" id="UP000585327"/>
    </source>
</evidence>
<feature type="domain" description="FAD dependent oxidoreductase" evidence="6">
    <location>
        <begin position="4"/>
        <end position="359"/>
    </location>
</feature>
<evidence type="ECO:0000313" key="7">
    <source>
        <dbReference type="EMBL" id="MBA4724373.1"/>
    </source>
</evidence>
<proteinExistence type="inferred from homology"/>
<reference evidence="7 8" key="1">
    <citation type="submission" date="2020-06" db="EMBL/GenBank/DDBJ databases">
        <title>Dysbiosis in marine aquaculture revealed through microbiome analysis: reverse ecology for environmental sustainability.</title>
        <authorList>
            <person name="Haro-Moreno J.M."/>
            <person name="Coutinho F.H."/>
            <person name="Zaragoza-Solas A."/>
            <person name="Picazo A."/>
            <person name="Almagro-Moreno S."/>
            <person name="Lopez-Perez M."/>
        </authorList>
    </citation>
    <scope>NUCLEOTIDE SEQUENCE [LARGE SCALE GENOMIC DNA]</scope>
    <source>
        <strain evidence="7">MCMED-G42</strain>
    </source>
</reference>
<sequence length="365" mass="40718">MFFDITIVGAGVVGLSIAKFCSEQGYSVVILEQESRAGEGVSSRNSGVLHAGIYYPENSFKTKFCISGNGLLYEYANLKRINHKRIGKYIIASHKNDIEKLHKIYHQGVKNLVELDLLSDKKMKEIYPDLKIVEAIFSPNTGIIDVPELVSALEGDIQHNGGLISFNTTFISAEKIEQGFRISCNDGTSYKIDTHFLVNASGLYSDVISKKIDALNDEDFSSIKYAKGHYFKYNGNHPFTTLVYPLANEFSSGLHVGFDLSGQIRFGPDITWVDEIDFSFDESLKSKFIESIKQYWPQIDSTKLHPDYVGIRPKLQSFNETMKDFSIKGFNDHGVDGLINIQGVESPGVTSCLSIGKHVLNLIKS</sequence>
<dbReference type="Gene3D" id="3.30.9.10">
    <property type="entry name" value="D-Amino Acid Oxidase, subunit A, domain 2"/>
    <property type="match status" value="1"/>
</dbReference>
<dbReference type="EMBL" id="JACETM010000054">
    <property type="protein sequence ID" value="MBA4724373.1"/>
    <property type="molecule type" value="Genomic_DNA"/>
</dbReference>
<evidence type="ECO:0000256" key="3">
    <source>
        <dbReference type="ARBA" id="ARBA00022827"/>
    </source>
</evidence>
<dbReference type="Pfam" id="PF01266">
    <property type="entry name" value="DAO"/>
    <property type="match status" value="1"/>
</dbReference>
<accession>A0A838YSF5</accession>
<dbReference type="InterPro" id="IPR006076">
    <property type="entry name" value="FAD-dep_OxRdtase"/>
</dbReference>
<name>A0A838YSF5_9GAMM</name>
<evidence type="ECO:0000256" key="2">
    <source>
        <dbReference type="ARBA" id="ARBA00022630"/>
    </source>
</evidence>
<dbReference type="AlphaFoldDB" id="A0A838YSF5"/>
<dbReference type="InterPro" id="IPR036188">
    <property type="entry name" value="FAD/NAD-bd_sf"/>
</dbReference>
<keyword evidence="3" id="KW-0274">FAD</keyword>
<comment type="caution">
    <text evidence="7">The sequence shown here is derived from an EMBL/GenBank/DDBJ whole genome shotgun (WGS) entry which is preliminary data.</text>
</comment>
<keyword evidence="2" id="KW-0285">Flavoprotein</keyword>
<evidence type="ECO:0000256" key="4">
    <source>
        <dbReference type="ARBA" id="ARBA00023002"/>
    </source>
</evidence>
<keyword evidence="4" id="KW-0560">Oxidoreductase</keyword>
<comment type="cofactor">
    <cofactor evidence="1">
        <name>FAD</name>
        <dbReference type="ChEBI" id="CHEBI:57692"/>
    </cofactor>
</comment>
<evidence type="ECO:0000259" key="6">
    <source>
        <dbReference type="Pfam" id="PF01266"/>
    </source>
</evidence>
<protein>
    <submittedName>
        <fullName evidence="7">NAD(P)/FAD-dependent oxidoreductase</fullName>
    </submittedName>
</protein>
<gene>
    <name evidence="7" type="ORF">H2021_04050</name>
</gene>
<dbReference type="GO" id="GO:0047545">
    <property type="term" value="F:(S)-2-hydroxyglutarate dehydrogenase activity"/>
    <property type="evidence" value="ECO:0007669"/>
    <property type="project" value="TreeGrafter"/>
</dbReference>